<organism evidence="2">
    <name type="scientific">uncultured Caudovirales phage</name>
    <dbReference type="NCBI Taxonomy" id="2100421"/>
    <lineage>
        <taxon>Viruses</taxon>
        <taxon>Duplodnaviria</taxon>
        <taxon>Heunggongvirae</taxon>
        <taxon>Uroviricota</taxon>
        <taxon>Caudoviricetes</taxon>
        <taxon>Peduoviridae</taxon>
        <taxon>Maltschvirus</taxon>
        <taxon>Maltschvirus maltsch</taxon>
    </lineage>
</organism>
<dbReference type="Pfam" id="PF13155">
    <property type="entry name" value="Toprim_2"/>
    <property type="match status" value="1"/>
</dbReference>
<dbReference type="SUPFAM" id="SSF56731">
    <property type="entry name" value="DNA primase core"/>
    <property type="match status" value="1"/>
</dbReference>
<dbReference type="SMART" id="SM00493">
    <property type="entry name" value="TOPRIM"/>
    <property type="match status" value="1"/>
</dbReference>
<dbReference type="InterPro" id="IPR006171">
    <property type="entry name" value="TOPRIM_dom"/>
</dbReference>
<proteinExistence type="predicted"/>
<gene>
    <name evidence="2" type="ORF">UFOVP53_5</name>
</gene>
<sequence>MTSSKKCLICKKSNNTLHWHSDKETNAIWVYCVGGCQRGYSLQSYCYTAGVDLKEFLQGEFDFQEAKPLEVSRLDWPTSYISLADPRAHIGVEYLKNRGVEVKGDMYFDLEREAIVFPYYMGNTFCGAQIRLLTPWVNADGDTTKILTMPGTRLGLVFYNWNQDAFVTNIKAIIVCEGAINAISIQQSLNEMYGGILKNPFKVVATSGCGTTQHQMDKLKEMKEAGKKIIIAFDSDEAGMKGLSKMIKNEVASHYCITGDSAIDWNDIVGTQGNKFLANFVIKNIKDITEL</sequence>
<evidence type="ECO:0000259" key="1">
    <source>
        <dbReference type="SMART" id="SM00493"/>
    </source>
</evidence>
<evidence type="ECO:0000313" key="2">
    <source>
        <dbReference type="EMBL" id="CAB4124497.1"/>
    </source>
</evidence>
<reference evidence="2" key="1">
    <citation type="submission" date="2020-04" db="EMBL/GenBank/DDBJ databases">
        <authorList>
            <person name="Chiriac C."/>
            <person name="Salcher M."/>
            <person name="Ghai R."/>
            <person name="Kavagutti S V."/>
        </authorList>
    </citation>
    <scope>NUCLEOTIDE SEQUENCE</scope>
</reference>
<feature type="domain" description="Toprim" evidence="1">
    <location>
        <begin position="171"/>
        <end position="256"/>
    </location>
</feature>
<dbReference type="InterPro" id="IPR034151">
    <property type="entry name" value="TOPRIM_DnaG_bac"/>
</dbReference>
<protein>
    <submittedName>
        <fullName evidence="2">Bacterial DnaG primase, TOPRIM domain</fullName>
    </submittedName>
</protein>
<dbReference type="EMBL" id="LR796189">
    <property type="protein sequence ID" value="CAB4124497.1"/>
    <property type="molecule type" value="Genomic_DNA"/>
</dbReference>
<dbReference type="Gene3D" id="3.40.1360.10">
    <property type="match status" value="1"/>
</dbReference>
<dbReference type="CDD" id="cd03364">
    <property type="entry name" value="TOPRIM_DnaG_primases"/>
    <property type="match status" value="1"/>
</dbReference>
<name>A0A6J5KUB1_9CAUD</name>
<accession>A0A6J5KUB1</accession>